<feature type="compositionally biased region" description="Basic and acidic residues" evidence="7">
    <location>
        <begin position="26"/>
        <end position="36"/>
    </location>
</feature>
<dbReference type="PANTHER" id="PTHR14339:SF12">
    <property type="entry name" value="VASCULIN"/>
    <property type="match status" value="1"/>
</dbReference>
<dbReference type="eggNOG" id="ENOG502TKXE">
    <property type="taxonomic scope" value="Eukaryota"/>
</dbReference>
<dbReference type="GO" id="GO:0005634">
    <property type="term" value="C:nucleus"/>
    <property type="evidence" value="ECO:0007669"/>
    <property type="project" value="UniProtKB-SubCell"/>
</dbReference>
<feature type="compositionally biased region" description="Polar residues" evidence="7">
    <location>
        <begin position="64"/>
        <end position="87"/>
    </location>
</feature>
<reference evidence="8" key="2">
    <citation type="submission" date="2015-06" db="UniProtKB">
        <authorList>
            <consortium name="EnsemblMetazoa"/>
        </authorList>
    </citation>
    <scope>IDENTIFICATION</scope>
</reference>
<dbReference type="OMA" id="VWDNVAN"/>
<evidence type="ECO:0000256" key="7">
    <source>
        <dbReference type="SAM" id="MobiDB-lite"/>
    </source>
</evidence>
<dbReference type="InterPro" id="IPR028128">
    <property type="entry name" value="Vasculin_fam"/>
</dbReference>
<organism evidence="8 9">
    <name type="scientific">Tetranychus urticae</name>
    <name type="common">Two-spotted spider mite</name>
    <dbReference type="NCBI Taxonomy" id="32264"/>
    <lineage>
        <taxon>Eukaryota</taxon>
        <taxon>Metazoa</taxon>
        <taxon>Ecdysozoa</taxon>
        <taxon>Arthropoda</taxon>
        <taxon>Chelicerata</taxon>
        <taxon>Arachnida</taxon>
        <taxon>Acari</taxon>
        <taxon>Acariformes</taxon>
        <taxon>Trombidiformes</taxon>
        <taxon>Prostigmata</taxon>
        <taxon>Eleutherengona</taxon>
        <taxon>Raphignathae</taxon>
        <taxon>Tetranychoidea</taxon>
        <taxon>Tetranychidae</taxon>
        <taxon>Tetranychus</taxon>
    </lineage>
</organism>
<dbReference type="EMBL" id="CAEY01000277">
    <property type="status" value="NOT_ANNOTATED_CDS"/>
    <property type="molecule type" value="Genomic_DNA"/>
</dbReference>
<feature type="compositionally biased region" description="Low complexity" evidence="7">
    <location>
        <begin position="379"/>
        <end position="395"/>
    </location>
</feature>
<dbReference type="GO" id="GO:0006351">
    <property type="term" value="P:DNA-templated transcription"/>
    <property type="evidence" value="ECO:0007669"/>
    <property type="project" value="InterPro"/>
</dbReference>
<evidence type="ECO:0000313" key="9">
    <source>
        <dbReference type="Proteomes" id="UP000015104"/>
    </source>
</evidence>
<evidence type="ECO:0000256" key="2">
    <source>
        <dbReference type="ARBA" id="ARBA00010099"/>
    </source>
</evidence>
<dbReference type="GO" id="GO:0003723">
    <property type="term" value="F:RNA binding"/>
    <property type="evidence" value="ECO:0007669"/>
    <property type="project" value="InterPro"/>
</dbReference>
<feature type="region of interest" description="Disordered" evidence="7">
    <location>
        <begin position="377"/>
        <end position="430"/>
    </location>
</feature>
<reference evidence="9" key="1">
    <citation type="submission" date="2011-08" db="EMBL/GenBank/DDBJ databases">
        <authorList>
            <person name="Rombauts S."/>
        </authorList>
    </citation>
    <scope>NUCLEOTIDE SEQUENCE</scope>
    <source>
        <strain evidence="9">London</strain>
    </source>
</reference>
<evidence type="ECO:0000256" key="5">
    <source>
        <dbReference type="ARBA" id="ARBA00023163"/>
    </source>
</evidence>
<dbReference type="Proteomes" id="UP000015104">
    <property type="component" value="Unassembled WGS sequence"/>
</dbReference>
<keyword evidence="3" id="KW-0805">Transcription regulation</keyword>
<evidence type="ECO:0000256" key="3">
    <source>
        <dbReference type="ARBA" id="ARBA00023015"/>
    </source>
</evidence>
<keyword evidence="6" id="KW-0539">Nucleus</keyword>
<feature type="compositionally biased region" description="Basic residues" evidence="7">
    <location>
        <begin position="180"/>
        <end position="196"/>
    </location>
</feature>
<dbReference type="GO" id="GO:0045893">
    <property type="term" value="P:positive regulation of DNA-templated transcription"/>
    <property type="evidence" value="ECO:0007669"/>
    <property type="project" value="InterPro"/>
</dbReference>
<keyword evidence="4" id="KW-0238">DNA-binding</keyword>
<dbReference type="OrthoDB" id="6488612at2759"/>
<dbReference type="Pfam" id="PF15337">
    <property type="entry name" value="Vasculin"/>
    <property type="match status" value="1"/>
</dbReference>
<evidence type="ECO:0000256" key="6">
    <source>
        <dbReference type="ARBA" id="ARBA00023242"/>
    </source>
</evidence>
<evidence type="ECO:0000256" key="4">
    <source>
        <dbReference type="ARBA" id="ARBA00023125"/>
    </source>
</evidence>
<evidence type="ECO:0008006" key="10">
    <source>
        <dbReference type="Google" id="ProtNLM"/>
    </source>
</evidence>
<comment type="similarity">
    <text evidence="2">Belongs to the vasculin family.</text>
</comment>
<keyword evidence="5" id="KW-0804">Transcription</keyword>
<feature type="compositionally biased region" description="Polar residues" evidence="7">
    <location>
        <begin position="222"/>
        <end position="234"/>
    </location>
</feature>
<dbReference type="HOGENOM" id="CLU_485155_0_0_1"/>
<feature type="compositionally biased region" description="Basic and acidic residues" evidence="7">
    <location>
        <begin position="396"/>
        <end position="408"/>
    </location>
</feature>
<dbReference type="GO" id="GO:0003677">
    <property type="term" value="F:DNA binding"/>
    <property type="evidence" value="ECO:0007669"/>
    <property type="project" value="UniProtKB-KW"/>
</dbReference>
<feature type="compositionally biased region" description="Acidic residues" evidence="7">
    <location>
        <begin position="544"/>
        <end position="562"/>
    </location>
</feature>
<comment type="subcellular location">
    <subcellularLocation>
        <location evidence="1">Nucleus</location>
    </subcellularLocation>
</comment>
<dbReference type="AlphaFoldDB" id="T1KNM8"/>
<feature type="region of interest" description="Disordered" evidence="7">
    <location>
        <begin position="26"/>
        <end position="234"/>
    </location>
</feature>
<keyword evidence="9" id="KW-1185">Reference proteome</keyword>
<evidence type="ECO:0000313" key="8">
    <source>
        <dbReference type="EnsemblMetazoa" id="tetur16g01540.1"/>
    </source>
</evidence>
<sequence>MEKRKAPVHDFAPSWLKINSYDKDLNNTNKKLDTKRSASSGLVGGEDNFDLRPQYLKQRDIKDSITSSSQTNQQKPVNQSQVNTLFDTDSDKISEEASRLNKGWSSSITNSNNSNSWSTNRRFNPKGKPTSNSVSSSVTADDSLSSTRRVSSNSRSNDIGVANINGTGREDLTKSNIGYPHHHQNHPHNFHHHGNNKVRLSNSARDESPPVSGDVVGETIKGKSNTKNGFVDSNNFQEEFPSLVDEKQVVENNNGSNVWDNVANKVFRSGVGKVSLVSRHLHGSSLFDEKSSLVLNGEKSMNGGSLFRALVPVVPRRKNVNCINGNSSGSKESTTLVNSLSNLSLGSTGKIMPVFAKPSNHSSAGHSMAILVKKHPKMRSNNNLQNQSVRSSSSDSRPDPNDEQRSNDPFDEDDDRTTNSSGLDESSIEEAGKKIKDEHLQGDGLNDRAENAEVHLLSSSLEAEERLLREMGWSEEDGDNGFYAPLTDAEVKEFKDLIRARSSSKRHISPKINRGQFKFQINSNQLPLSQLNFLNSLATGNQDNDSDSTSEDESDDDDGDER</sequence>
<protein>
    <recommendedName>
        <fullName evidence="10">Vasculin</fullName>
    </recommendedName>
</protein>
<feature type="compositionally biased region" description="Basic and acidic residues" evidence="7">
    <location>
        <begin position="89"/>
        <end position="99"/>
    </location>
</feature>
<accession>T1KNM8</accession>
<feature type="compositionally biased region" description="Low complexity" evidence="7">
    <location>
        <begin position="130"/>
        <end position="156"/>
    </location>
</feature>
<gene>
    <name evidence="8" type="primary">107365807</name>
</gene>
<dbReference type="KEGG" id="tut:107365807"/>
<dbReference type="PANTHER" id="PTHR14339">
    <property type="entry name" value="VASCULIN"/>
    <property type="match status" value="1"/>
</dbReference>
<dbReference type="EnsemblMetazoa" id="tetur16g01540.1">
    <property type="protein sequence ID" value="tetur16g01540.1"/>
    <property type="gene ID" value="tetur16g01540"/>
</dbReference>
<name>T1KNM8_TETUR</name>
<feature type="compositionally biased region" description="Low complexity" evidence="7">
    <location>
        <begin position="104"/>
        <end position="120"/>
    </location>
</feature>
<evidence type="ECO:0000256" key="1">
    <source>
        <dbReference type="ARBA" id="ARBA00004123"/>
    </source>
</evidence>
<feature type="region of interest" description="Disordered" evidence="7">
    <location>
        <begin position="535"/>
        <end position="562"/>
    </location>
</feature>
<proteinExistence type="inferred from homology"/>